<sequence>MKNNILKLNVDCTTYDYNNNIHDGDLPLIPSGKYEAVLNTWFTGTLWKQPKVVMIYTITSGEYFGVDIPKYYNVKRLKGKAGKKGKFIAKPRGDFLKDFYKLLPLHEKVRVDQIPVNKLKLPIEIKVSTVTKDHKQKVYAKQLQYSVIREVNILNK</sequence>
<evidence type="ECO:0000313" key="1">
    <source>
        <dbReference type="EMBL" id="VAW38367.1"/>
    </source>
</evidence>
<gene>
    <name evidence="1" type="ORF">MNBD_GAMMA01-734</name>
</gene>
<accession>A0A3B0VJ57</accession>
<dbReference type="AlphaFoldDB" id="A0A3B0VJ57"/>
<protein>
    <submittedName>
        <fullName evidence="1">Uncharacterized protein</fullName>
    </submittedName>
</protein>
<reference evidence="1" key="1">
    <citation type="submission" date="2018-06" db="EMBL/GenBank/DDBJ databases">
        <authorList>
            <person name="Zhirakovskaya E."/>
        </authorList>
    </citation>
    <scope>NUCLEOTIDE SEQUENCE</scope>
</reference>
<proteinExistence type="predicted"/>
<name>A0A3B0VJ57_9ZZZZ</name>
<dbReference type="EMBL" id="UOEW01000202">
    <property type="protein sequence ID" value="VAW38367.1"/>
    <property type="molecule type" value="Genomic_DNA"/>
</dbReference>
<organism evidence="1">
    <name type="scientific">hydrothermal vent metagenome</name>
    <dbReference type="NCBI Taxonomy" id="652676"/>
    <lineage>
        <taxon>unclassified sequences</taxon>
        <taxon>metagenomes</taxon>
        <taxon>ecological metagenomes</taxon>
    </lineage>
</organism>